<dbReference type="InterPro" id="IPR011990">
    <property type="entry name" value="TPR-like_helical_dom_sf"/>
</dbReference>
<evidence type="ECO:0000259" key="1">
    <source>
        <dbReference type="Pfam" id="PF01841"/>
    </source>
</evidence>
<dbReference type="GO" id="GO:0097363">
    <property type="term" value="F:protein O-acetylglucosaminyltransferase activity"/>
    <property type="evidence" value="ECO:0007669"/>
    <property type="project" value="TreeGrafter"/>
</dbReference>
<dbReference type="InterPro" id="IPR037919">
    <property type="entry name" value="OGT"/>
</dbReference>
<dbReference type="InterPro" id="IPR002931">
    <property type="entry name" value="Transglutaminase-like"/>
</dbReference>
<sequence length="368" mass="41966">QTEFERDAAIEAQIVDRTEDLFSEVDPLFLNDEIMALLDRLIDDGDSTTVRVAKIQALLYDENYLNLRYDDSRTHTAVEAFETRQGNCLSVMNLYIAMARYTGIDAQFQTVEVRPEWDKRGSLLVLSRHINATGNLGYKRKYVVDFTPEIQLQQLTARTVSDLYARALYFNNLGVEALVAEDLDTALTYFKNALYLETDLSIAWNNIGATYNRLGNREFAEYSYQMAFLTEDNNATAVNNLAKHYRSTGELELAIRYEDAIQRFNDRNPYYHFARGQLALEAENLEAARTSFQSALRLKRFEPDFYFALADVYSALGDELEAEDLRQSAEEVVAGNAAIYQPSSHKLRVIDSSNILNDSSAGTTIRFR</sequence>
<proteinExistence type="predicted"/>
<protein>
    <recommendedName>
        <fullName evidence="1">Transglutaminase-like domain-containing protein</fullName>
    </recommendedName>
</protein>
<organism evidence="2 3">
    <name type="scientific">OM182 bacterium</name>
    <dbReference type="NCBI Taxonomy" id="2510334"/>
    <lineage>
        <taxon>Bacteria</taxon>
        <taxon>Pseudomonadati</taxon>
        <taxon>Pseudomonadota</taxon>
        <taxon>Gammaproteobacteria</taxon>
        <taxon>OMG group</taxon>
        <taxon>OM182 clade</taxon>
    </lineage>
</organism>
<dbReference type="Pfam" id="PF01841">
    <property type="entry name" value="Transglut_core"/>
    <property type="match status" value="1"/>
</dbReference>
<feature type="domain" description="Transglutaminase-like" evidence="1">
    <location>
        <begin position="59"/>
        <end position="117"/>
    </location>
</feature>
<gene>
    <name evidence="2" type="ORF">EVA69_05000</name>
</gene>
<evidence type="ECO:0000313" key="2">
    <source>
        <dbReference type="EMBL" id="RZO74951.1"/>
    </source>
</evidence>
<feature type="non-terminal residue" evidence="2">
    <location>
        <position position="1"/>
    </location>
</feature>
<dbReference type="PANTHER" id="PTHR44366:SF1">
    <property type="entry name" value="UDP-N-ACETYLGLUCOSAMINE--PEPTIDE N-ACETYLGLUCOSAMINYLTRANSFERASE 110 KDA SUBUNIT"/>
    <property type="match status" value="1"/>
</dbReference>
<dbReference type="Gene3D" id="3.10.620.30">
    <property type="match status" value="1"/>
</dbReference>
<dbReference type="SUPFAM" id="SSF48452">
    <property type="entry name" value="TPR-like"/>
    <property type="match status" value="1"/>
</dbReference>
<reference evidence="2 3" key="1">
    <citation type="submission" date="2019-02" db="EMBL/GenBank/DDBJ databases">
        <title>Prokaryotic population dynamics and viral predation in marine succession experiment using metagenomics: the confinement effect.</title>
        <authorList>
            <person name="Haro-Moreno J.M."/>
            <person name="Rodriguez-Valera F."/>
            <person name="Lopez-Perez M."/>
        </authorList>
    </citation>
    <scope>NUCLEOTIDE SEQUENCE [LARGE SCALE GENOMIC DNA]</scope>
    <source>
        <strain evidence="2">MED-G158</strain>
    </source>
</reference>
<comment type="caution">
    <text evidence="2">The sequence shown here is derived from an EMBL/GenBank/DDBJ whole genome shotgun (WGS) entry which is preliminary data.</text>
</comment>
<dbReference type="InterPro" id="IPR038765">
    <property type="entry name" value="Papain-like_cys_pep_sf"/>
</dbReference>
<dbReference type="PANTHER" id="PTHR44366">
    <property type="entry name" value="UDP-N-ACETYLGLUCOSAMINE--PEPTIDE N-ACETYLGLUCOSAMINYLTRANSFERASE 110 KDA SUBUNIT"/>
    <property type="match status" value="1"/>
</dbReference>
<dbReference type="Gene3D" id="1.25.40.10">
    <property type="entry name" value="Tetratricopeptide repeat domain"/>
    <property type="match status" value="1"/>
</dbReference>
<dbReference type="SMART" id="SM00028">
    <property type="entry name" value="TPR"/>
    <property type="match status" value="5"/>
</dbReference>
<accession>A0A520RXN1</accession>
<dbReference type="InterPro" id="IPR019734">
    <property type="entry name" value="TPR_rpt"/>
</dbReference>
<dbReference type="Proteomes" id="UP000320404">
    <property type="component" value="Unassembled WGS sequence"/>
</dbReference>
<evidence type="ECO:0000313" key="3">
    <source>
        <dbReference type="Proteomes" id="UP000320404"/>
    </source>
</evidence>
<dbReference type="SUPFAM" id="SSF54001">
    <property type="entry name" value="Cysteine proteinases"/>
    <property type="match status" value="1"/>
</dbReference>
<dbReference type="EMBL" id="SHAH01000075">
    <property type="protein sequence ID" value="RZO74951.1"/>
    <property type="molecule type" value="Genomic_DNA"/>
</dbReference>
<dbReference type="GO" id="GO:0006493">
    <property type="term" value="P:protein O-linked glycosylation"/>
    <property type="evidence" value="ECO:0007669"/>
    <property type="project" value="InterPro"/>
</dbReference>
<name>A0A520RXN1_9GAMM</name>
<dbReference type="AlphaFoldDB" id="A0A520RXN1"/>